<keyword evidence="7" id="KW-1185">Reference proteome</keyword>
<organism evidence="5 7">
    <name type="scientific">Cyclotella cryptica</name>
    <dbReference type="NCBI Taxonomy" id="29204"/>
    <lineage>
        <taxon>Eukaryota</taxon>
        <taxon>Sar</taxon>
        <taxon>Stramenopiles</taxon>
        <taxon>Ochrophyta</taxon>
        <taxon>Bacillariophyta</taxon>
        <taxon>Coscinodiscophyceae</taxon>
        <taxon>Thalassiosirophycidae</taxon>
        <taxon>Stephanodiscales</taxon>
        <taxon>Stephanodiscaceae</taxon>
        <taxon>Cyclotella</taxon>
    </lineage>
</organism>
<dbReference type="AlphaFoldDB" id="A0ABD3PBR0"/>
<dbReference type="PANTHER" id="PTHR11668">
    <property type="entry name" value="SERINE/THREONINE PROTEIN PHOSPHATASE"/>
    <property type="match status" value="1"/>
</dbReference>
<feature type="coiled-coil region" evidence="2">
    <location>
        <begin position="49"/>
        <end position="76"/>
    </location>
</feature>
<keyword evidence="2" id="KW-0175">Coiled coil</keyword>
<reference evidence="5" key="2">
    <citation type="submission" date="2024-11" db="EMBL/GenBank/DDBJ databases">
        <authorList>
            <person name="Roberts W.R."/>
            <person name="Alverson A.J."/>
        </authorList>
    </citation>
    <scope>NUCLEOTIDE SEQUENCE</scope>
    <source>
        <strain evidence="5">CCMP332</strain>
    </source>
</reference>
<dbReference type="SUPFAM" id="SSF56300">
    <property type="entry name" value="Metallo-dependent phosphatases"/>
    <property type="match status" value="1"/>
</dbReference>
<evidence type="ECO:0000313" key="7">
    <source>
        <dbReference type="Proteomes" id="UP001516023"/>
    </source>
</evidence>
<proteinExistence type="inferred from homology"/>
<keyword evidence="1" id="KW-0378">Hydrolase</keyword>
<evidence type="ECO:0000256" key="3">
    <source>
        <dbReference type="SAM" id="MobiDB-lite"/>
    </source>
</evidence>
<name>A0ABD3PBR0_9STRA</name>
<dbReference type="SMART" id="SM00156">
    <property type="entry name" value="PP2Ac"/>
    <property type="match status" value="1"/>
</dbReference>
<sequence length="661" mass="74336">MEMHINTIINHLTNNRHLHAMSLFPFHPAPRRSRDSIVQITDKQTKSLLRERDAQIASLQNEVSLLKNKIANLSTSSSGVYDGLFKKNRRQLTPYGTTLRVSTSTNQRRLCVERSKMGRNASIATAAVLDSLSHSDPHVGNVGTLADGTHRLIERIEAMFRSPSEHVGYLKSADFAKDLLRLNKKVRGILEEESRCVFLQSPAYVFGDIHGNLEDLHFFSDNIWNLGMGLTAGNFVFLGDYVDRGMSCLECVAYLLAMKLSLPQKVFLLRGNHETRDVNGWEEHYGARSFIHQCRDRFGDELGYKVWEATNQTFDRMPLSAVIDQDVFCVHGGIPRPISDENVVGGRIRDILNVPKVAGINPPYEHEEEAYQQVASDCIWSDPASEEQERQSVDRESGYGDSLRGGGAICFGHKAVTNFLAQQGFSYIMRAHEAHAEGVAVSKGARVFTVFSTSKDHNQGNNAMAGCILIDFEKMQVINRSPAYRNQYVHRRDSVSIAMLSEAEIAERVKLGLITADSHAEEDDDQEAEEEEWEEFDEDDPNTSRDYSSGDDEEYVLDERRKSSVDPSMTMASPPESSHDNHDVSMDEEYYNGKKVKMHPKKIDFSGVDSSNRRQNGLKFASISEDNEEEEEDEESTVNGDEDETMEPFEDAHCSVTIDGA</sequence>
<dbReference type="Proteomes" id="UP001516023">
    <property type="component" value="Unassembled WGS sequence"/>
</dbReference>
<reference evidence="5 7" key="1">
    <citation type="journal article" date="2020" name="G3 (Bethesda)">
        <title>Improved Reference Genome for Cyclotella cryptica CCMP332, a Model for Cell Wall Morphogenesis, Salinity Adaptation, and Lipid Production in Diatoms (Bacillariophyta).</title>
        <authorList>
            <person name="Roberts W.R."/>
            <person name="Downey K.M."/>
            <person name="Ruck E.C."/>
            <person name="Traller J.C."/>
            <person name="Alverson A.J."/>
        </authorList>
    </citation>
    <scope>NUCLEOTIDE SEQUENCE [LARGE SCALE GENOMIC DNA]</scope>
    <source>
        <strain evidence="5 7">CCMP332</strain>
    </source>
</reference>
<evidence type="ECO:0000313" key="6">
    <source>
        <dbReference type="EMBL" id="KAL3786496.1"/>
    </source>
</evidence>
<evidence type="ECO:0000256" key="2">
    <source>
        <dbReference type="SAM" id="Coils"/>
    </source>
</evidence>
<dbReference type="EMBL" id="JABMIG020000193">
    <property type="protein sequence ID" value="KAL3786496.1"/>
    <property type="molecule type" value="Genomic_DNA"/>
</dbReference>
<dbReference type="InterPro" id="IPR004843">
    <property type="entry name" value="Calcineurin-like_PHP"/>
</dbReference>
<feature type="region of interest" description="Disordered" evidence="3">
    <location>
        <begin position="516"/>
        <end position="661"/>
    </location>
</feature>
<dbReference type="InterPro" id="IPR006186">
    <property type="entry name" value="Ser/Thr-sp_prot-phosphatase"/>
</dbReference>
<dbReference type="PANTHER" id="PTHR11668:SF496">
    <property type="entry name" value="SERINE_THREONINE-PROTEIN PHOSPHATASE"/>
    <property type="match status" value="1"/>
</dbReference>
<dbReference type="PROSITE" id="PS00125">
    <property type="entry name" value="SER_THR_PHOSPHATASE"/>
    <property type="match status" value="1"/>
</dbReference>
<feature type="compositionally biased region" description="Acidic residues" evidence="3">
    <location>
        <begin position="520"/>
        <end position="541"/>
    </location>
</feature>
<dbReference type="InterPro" id="IPR050341">
    <property type="entry name" value="PP1_catalytic_subunit"/>
</dbReference>
<dbReference type="GO" id="GO:0004722">
    <property type="term" value="F:protein serine/threonine phosphatase activity"/>
    <property type="evidence" value="ECO:0007669"/>
    <property type="project" value="UniProtKB-EC"/>
</dbReference>
<dbReference type="Pfam" id="PF00149">
    <property type="entry name" value="Metallophos"/>
    <property type="match status" value="1"/>
</dbReference>
<dbReference type="PRINTS" id="PR00114">
    <property type="entry name" value="STPHPHTASE"/>
</dbReference>
<dbReference type="Gene3D" id="3.60.21.10">
    <property type="match status" value="1"/>
</dbReference>
<comment type="similarity">
    <text evidence="1">Belongs to the PPP phosphatase family.</text>
</comment>
<evidence type="ECO:0000313" key="5">
    <source>
        <dbReference type="EMBL" id="KAL3785473.1"/>
    </source>
</evidence>
<dbReference type="EC" id="3.1.3.16" evidence="1"/>
<feature type="domain" description="Serine/threonine specific protein phosphatases" evidence="4">
    <location>
        <begin position="269"/>
        <end position="274"/>
    </location>
</feature>
<evidence type="ECO:0000256" key="1">
    <source>
        <dbReference type="RuleBase" id="RU004273"/>
    </source>
</evidence>
<dbReference type="CDD" id="cd00144">
    <property type="entry name" value="MPP_PPP_family"/>
    <property type="match status" value="1"/>
</dbReference>
<gene>
    <name evidence="5" type="ORF">HJC23_008283</name>
    <name evidence="6" type="ORF">HJC23_010662</name>
</gene>
<dbReference type="InterPro" id="IPR029052">
    <property type="entry name" value="Metallo-depent_PP-like"/>
</dbReference>
<dbReference type="EMBL" id="JABMIG020000214">
    <property type="protein sequence ID" value="KAL3785473.1"/>
    <property type="molecule type" value="Genomic_DNA"/>
</dbReference>
<accession>A0ABD3PBR0</accession>
<feature type="compositionally biased region" description="Acidic residues" evidence="3">
    <location>
        <begin position="625"/>
        <end position="649"/>
    </location>
</feature>
<comment type="caution">
    <text evidence="5">The sequence shown here is derived from an EMBL/GenBank/DDBJ whole genome shotgun (WGS) entry which is preliminary data.</text>
</comment>
<protein>
    <recommendedName>
        <fullName evidence="1">Serine/threonine-protein phosphatase</fullName>
        <ecNumber evidence="1">3.1.3.16</ecNumber>
    </recommendedName>
</protein>
<evidence type="ECO:0000259" key="4">
    <source>
        <dbReference type="PROSITE" id="PS00125"/>
    </source>
</evidence>
<comment type="catalytic activity">
    <reaction evidence="1">
        <text>O-phospho-L-threonyl-[protein] + H2O = L-threonyl-[protein] + phosphate</text>
        <dbReference type="Rhea" id="RHEA:47004"/>
        <dbReference type="Rhea" id="RHEA-COMP:11060"/>
        <dbReference type="Rhea" id="RHEA-COMP:11605"/>
        <dbReference type="ChEBI" id="CHEBI:15377"/>
        <dbReference type="ChEBI" id="CHEBI:30013"/>
        <dbReference type="ChEBI" id="CHEBI:43474"/>
        <dbReference type="ChEBI" id="CHEBI:61977"/>
        <dbReference type="EC" id="3.1.3.16"/>
    </reaction>
</comment>